<name>A0A4P7XIC4_9ALTE</name>
<sequence length="213" mass="23830">MPNNAAESTAHRAIPELVSVLEVALEQILRSHPAGLSEHALLKILQAPDWNILEPINFREPAALYPVHFLVFHALYRLRTTLISEGGETLHINALNIILRPGAPPSGTSLPDHGDDPLAEFYLDLHNLRLESNVIESMLDDFWQGIQRPSDDALKQACDDLELDWPPQDARAANLQFRRLAMLHHPDRGGKPGRLQSINHAIAVVRRHLRHAG</sequence>
<feature type="domain" description="DnaJ-related protein N-terminal" evidence="2">
    <location>
        <begin position="21"/>
        <end position="145"/>
    </location>
</feature>
<dbReference type="InterPro" id="IPR021059">
    <property type="entry name" value="DnaJ-related_N"/>
</dbReference>
<dbReference type="AlphaFoldDB" id="A0A4P7XIC4"/>
<dbReference type="Proteomes" id="UP000298049">
    <property type="component" value="Chromosome"/>
</dbReference>
<reference evidence="3 4" key="1">
    <citation type="submission" date="2018-07" db="EMBL/GenBank/DDBJ databases">
        <title>Marsedoiliclastica nanhaica gen. nov. sp. nov., a novel marine hydrocarbonoclastic bacterium isolated from an in-situ enriched hydrocarbon-degrading consortium in deep-sea sediment.</title>
        <authorList>
            <person name="Dong C."/>
            <person name="Ma T."/>
            <person name="Liu R."/>
            <person name="Shao Z."/>
        </authorList>
    </citation>
    <scope>NUCLEOTIDE SEQUENCE [LARGE SCALE GENOMIC DNA]</scope>
    <source>
        <strain evidence="4">soil36-7</strain>
    </source>
</reference>
<dbReference type="KEGG" id="hmi:soil367_06705"/>
<dbReference type="Pfam" id="PF12339">
    <property type="entry name" value="DNAJ_related"/>
    <property type="match status" value="1"/>
</dbReference>
<keyword evidence="4" id="KW-1185">Reference proteome</keyword>
<dbReference type="InterPro" id="IPR036869">
    <property type="entry name" value="J_dom_sf"/>
</dbReference>
<dbReference type="Gene3D" id="1.10.287.110">
    <property type="entry name" value="DnaJ domain"/>
    <property type="match status" value="1"/>
</dbReference>
<accession>A0A4P7XIC4</accession>
<protein>
    <submittedName>
        <fullName evidence="3">Molecular chaperone DnaJ</fullName>
    </submittedName>
</protein>
<evidence type="ECO:0000313" key="4">
    <source>
        <dbReference type="Proteomes" id="UP000298049"/>
    </source>
</evidence>
<dbReference type="EMBL" id="CP031093">
    <property type="protein sequence ID" value="QCF25627.1"/>
    <property type="molecule type" value="Genomic_DNA"/>
</dbReference>
<evidence type="ECO:0000256" key="1">
    <source>
        <dbReference type="ARBA" id="ARBA00023186"/>
    </source>
</evidence>
<evidence type="ECO:0000313" key="3">
    <source>
        <dbReference type="EMBL" id="QCF25627.1"/>
    </source>
</evidence>
<proteinExistence type="predicted"/>
<dbReference type="SUPFAM" id="SSF46565">
    <property type="entry name" value="Chaperone J-domain"/>
    <property type="match status" value="1"/>
</dbReference>
<keyword evidence="1" id="KW-0143">Chaperone</keyword>
<organism evidence="3 4">
    <name type="scientific">Hydrocarboniclastica marina</name>
    <dbReference type="NCBI Taxonomy" id="2259620"/>
    <lineage>
        <taxon>Bacteria</taxon>
        <taxon>Pseudomonadati</taxon>
        <taxon>Pseudomonadota</taxon>
        <taxon>Gammaproteobacteria</taxon>
        <taxon>Alteromonadales</taxon>
        <taxon>Alteromonadaceae</taxon>
        <taxon>Hydrocarboniclastica</taxon>
    </lineage>
</organism>
<gene>
    <name evidence="3" type="ORF">soil367_06705</name>
</gene>
<dbReference type="RefSeq" id="WP_136548100.1">
    <property type="nucleotide sequence ID" value="NZ_CP031093.1"/>
</dbReference>
<dbReference type="OrthoDB" id="581986at2"/>
<evidence type="ECO:0000259" key="2">
    <source>
        <dbReference type="Pfam" id="PF12339"/>
    </source>
</evidence>